<sequence>MATQDHCQNFYGDYATGNQYANLILNQNYRNECKESFCSKSVTADSKKVTNY</sequence>
<proteinExistence type="predicted"/>
<accession>A0AC34GXA7</accession>
<evidence type="ECO:0000313" key="1">
    <source>
        <dbReference type="Proteomes" id="UP000887579"/>
    </source>
</evidence>
<reference evidence="2" key="1">
    <citation type="submission" date="2022-11" db="UniProtKB">
        <authorList>
            <consortium name="WormBaseParasite"/>
        </authorList>
    </citation>
    <scope>IDENTIFICATION</scope>
</reference>
<organism evidence="1 2">
    <name type="scientific">Panagrolaimus sp. ES5</name>
    <dbReference type="NCBI Taxonomy" id="591445"/>
    <lineage>
        <taxon>Eukaryota</taxon>
        <taxon>Metazoa</taxon>
        <taxon>Ecdysozoa</taxon>
        <taxon>Nematoda</taxon>
        <taxon>Chromadorea</taxon>
        <taxon>Rhabditida</taxon>
        <taxon>Tylenchina</taxon>
        <taxon>Panagrolaimomorpha</taxon>
        <taxon>Panagrolaimoidea</taxon>
        <taxon>Panagrolaimidae</taxon>
        <taxon>Panagrolaimus</taxon>
    </lineage>
</organism>
<dbReference type="Proteomes" id="UP000887579">
    <property type="component" value="Unplaced"/>
</dbReference>
<dbReference type="WBParaSite" id="ES5_v2.g9527.t1">
    <property type="protein sequence ID" value="ES5_v2.g9527.t1"/>
    <property type="gene ID" value="ES5_v2.g9527"/>
</dbReference>
<protein>
    <submittedName>
        <fullName evidence="2">Uncharacterized protein</fullName>
    </submittedName>
</protein>
<evidence type="ECO:0000313" key="2">
    <source>
        <dbReference type="WBParaSite" id="ES5_v2.g9527.t1"/>
    </source>
</evidence>
<name>A0AC34GXA7_9BILA</name>